<evidence type="ECO:0000256" key="1">
    <source>
        <dbReference type="ARBA" id="ARBA00005953"/>
    </source>
</evidence>
<dbReference type="InterPro" id="IPR050563">
    <property type="entry name" value="4-hydroxybenzoyl-CoA_TE"/>
</dbReference>
<proteinExistence type="inferred from homology"/>
<dbReference type="RefSeq" id="WP_124077776.1">
    <property type="nucleotide sequence ID" value="NZ_UWPJ01000006.1"/>
</dbReference>
<dbReference type="Proteomes" id="UP000277294">
    <property type="component" value="Unassembled WGS sequence"/>
</dbReference>
<evidence type="ECO:0000313" key="3">
    <source>
        <dbReference type="EMBL" id="VCU68537.1"/>
    </source>
</evidence>
<dbReference type="Pfam" id="PF13279">
    <property type="entry name" value="4HBT_2"/>
    <property type="match status" value="1"/>
</dbReference>
<keyword evidence="4" id="KW-1185">Reference proteome</keyword>
<dbReference type="SUPFAM" id="SSF54637">
    <property type="entry name" value="Thioesterase/thiol ester dehydrase-isomerase"/>
    <property type="match status" value="1"/>
</dbReference>
<accession>A0A3P4AWX7</accession>
<dbReference type="InterPro" id="IPR029069">
    <property type="entry name" value="HotDog_dom_sf"/>
</dbReference>
<reference evidence="3 4" key="1">
    <citation type="submission" date="2018-10" db="EMBL/GenBank/DDBJ databases">
        <authorList>
            <person name="Criscuolo A."/>
        </authorList>
    </citation>
    <scope>NUCLEOTIDE SEQUENCE [LARGE SCALE GENOMIC DNA]</scope>
    <source>
        <strain evidence="3">DnA1</strain>
    </source>
</reference>
<dbReference type="CDD" id="cd00586">
    <property type="entry name" value="4HBT"/>
    <property type="match status" value="1"/>
</dbReference>
<gene>
    <name evidence="3" type="ORF">PIGHUM_00594</name>
</gene>
<dbReference type="PANTHER" id="PTHR31793">
    <property type="entry name" value="4-HYDROXYBENZOYL-COA THIOESTERASE FAMILY MEMBER"/>
    <property type="match status" value="1"/>
</dbReference>
<dbReference type="AlphaFoldDB" id="A0A3P4AWX7"/>
<dbReference type="PANTHER" id="PTHR31793:SF27">
    <property type="entry name" value="NOVEL THIOESTERASE SUPERFAMILY DOMAIN AND SAPOSIN A-TYPE DOMAIN CONTAINING PROTEIN (0610012H03RIK)"/>
    <property type="match status" value="1"/>
</dbReference>
<comment type="similarity">
    <text evidence="1">Belongs to the 4-hydroxybenzoyl-CoA thioesterase family.</text>
</comment>
<evidence type="ECO:0000313" key="4">
    <source>
        <dbReference type="Proteomes" id="UP000277294"/>
    </source>
</evidence>
<dbReference type="OrthoDB" id="21822at2"/>
<dbReference type="Gene3D" id="3.10.129.10">
    <property type="entry name" value="Hotdog Thioesterase"/>
    <property type="match status" value="1"/>
</dbReference>
<dbReference type="EMBL" id="UWPJ01000006">
    <property type="protein sequence ID" value="VCU68537.1"/>
    <property type="molecule type" value="Genomic_DNA"/>
</dbReference>
<organism evidence="3 4">
    <name type="scientific">Pigmentiphaga humi</name>
    <dbReference type="NCBI Taxonomy" id="2478468"/>
    <lineage>
        <taxon>Bacteria</taxon>
        <taxon>Pseudomonadati</taxon>
        <taxon>Pseudomonadota</taxon>
        <taxon>Betaproteobacteria</taxon>
        <taxon>Burkholderiales</taxon>
        <taxon>Alcaligenaceae</taxon>
        <taxon>Pigmentiphaga</taxon>
    </lineage>
</organism>
<evidence type="ECO:0000256" key="2">
    <source>
        <dbReference type="ARBA" id="ARBA00022801"/>
    </source>
</evidence>
<protein>
    <submittedName>
        <fullName evidence="3">Acyl-CoA thioesterase YbgC</fullName>
    </submittedName>
</protein>
<sequence>MRTTHVVPVEIGFKHCDPAGIVFYPRYVEIFNDTVEHWLKHGIGASFASLHDERRIAMPIVNLQVDFLAPSRLGEELAAELAVEDVGRSSLKLAIELRSAGAAGEPRVRARLVPVFVDMQTMRPIAVPDDIRAALVARQFWQQ</sequence>
<dbReference type="GO" id="GO:0047617">
    <property type="term" value="F:fatty acyl-CoA hydrolase activity"/>
    <property type="evidence" value="ECO:0007669"/>
    <property type="project" value="TreeGrafter"/>
</dbReference>
<name>A0A3P4AWX7_9BURK</name>
<keyword evidence="2" id="KW-0378">Hydrolase</keyword>